<accession>A0A0V0Z158</accession>
<dbReference type="AlphaFoldDB" id="A0A0V0Z158"/>
<evidence type="ECO:0000313" key="1">
    <source>
        <dbReference type="EMBL" id="KRY06123.1"/>
    </source>
</evidence>
<evidence type="ECO:0000313" key="2">
    <source>
        <dbReference type="Proteomes" id="UP000054783"/>
    </source>
</evidence>
<name>A0A0V0Z158_9BILA</name>
<reference evidence="1 2" key="1">
    <citation type="submission" date="2015-01" db="EMBL/GenBank/DDBJ databases">
        <title>Evolution of Trichinella species and genotypes.</title>
        <authorList>
            <person name="Korhonen P.K."/>
            <person name="Edoardo P."/>
            <person name="Giuseppe L.R."/>
            <person name="Gasser R.B."/>
        </authorList>
    </citation>
    <scope>NUCLEOTIDE SEQUENCE [LARGE SCALE GENOMIC DNA]</scope>
    <source>
        <strain evidence="1">ISS2496</strain>
    </source>
</reference>
<proteinExistence type="predicted"/>
<dbReference type="EMBL" id="JYDQ01000934">
    <property type="protein sequence ID" value="KRY06123.1"/>
    <property type="molecule type" value="Genomic_DNA"/>
</dbReference>
<dbReference type="Proteomes" id="UP000054783">
    <property type="component" value="Unassembled WGS sequence"/>
</dbReference>
<keyword evidence="2" id="KW-1185">Reference proteome</keyword>
<protein>
    <submittedName>
        <fullName evidence="1">Uncharacterized protein</fullName>
    </submittedName>
</protein>
<comment type="caution">
    <text evidence="1">The sequence shown here is derived from an EMBL/GenBank/DDBJ whole genome shotgun (WGS) entry which is preliminary data.</text>
</comment>
<gene>
    <name evidence="1" type="ORF">T12_16725</name>
</gene>
<organism evidence="1 2">
    <name type="scientific">Trichinella patagoniensis</name>
    <dbReference type="NCBI Taxonomy" id="990121"/>
    <lineage>
        <taxon>Eukaryota</taxon>
        <taxon>Metazoa</taxon>
        <taxon>Ecdysozoa</taxon>
        <taxon>Nematoda</taxon>
        <taxon>Enoplea</taxon>
        <taxon>Dorylaimia</taxon>
        <taxon>Trichinellida</taxon>
        <taxon>Trichinellidae</taxon>
        <taxon>Trichinella</taxon>
    </lineage>
</organism>
<sequence>MNASGGVPGYAMNQEWLCHKYDVNYMIMQSNMTMNAQVMYMNDGKLHGNISRNGYGNAIIGRYGGCFEEDIRRFMCDRAYRITGFGCTGEVCTNSQGEKGQCTVPKRLAMMEG</sequence>